<dbReference type="GO" id="GO:0016705">
    <property type="term" value="F:oxidoreductase activity, acting on paired donors, with incorporation or reduction of molecular oxygen"/>
    <property type="evidence" value="ECO:0007669"/>
    <property type="project" value="InterPro"/>
</dbReference>
<organism evidence="7 8">
    <name type="scientific">Pristionchus pacificus</name>
    <name type="common">Parasitic nematode worm</name>
    <dbReference type="NCBI Taxonomy" id="54126"/>
    <lineage>
        <taxon>Eukaryota</taxon>
        <taxon>Metazoa</taxon>
        <taxon>Ecdysozoa</taxon>
        <taxon>Nematoda</taxon>
        <taxon>Chromadorea</taxon>
        <taxon>Rhabditida</taxon>
        <taxon>Rhabditina</taxon>
        <taxon>Diplogasteromorpha</taxon>
        <taxon>Diplogasteroidea</taxon>
        <taxon>Neodiplogasteridae</taxon>
        <taxon>Pristionchus</taxon>
    </lineage>
</organism>
<comment type="cofactor">
    <cofactor evidence="1">
        <name>heme</name>
        <dbReference type="ChEBI" id="CHEBI:30413"/>
    </cofactor>
</comment>
<dbReference type="SUPFAM" id="SSF48264">
    <property type="entry name" value="Cytochrome P450"/>
    <property type="match status" value="2"/>
</dbReference>
<dbReference type="InterPro" id="IPR002401">
    <property type="entry name" value="Cyt_P450_E_grp-I"/>
</dbReference>
<evidence type="ECO:0000256" key="5">
    <source>
        <dbReference type="ARBA" id="ARBA00023004"/>
    </source>
</evidence>
<dbReference type="FunFam" id="1.10.630.10:FF:000036">
    <property type="entry name" value="CYtochrome P450 family"/>
    <property type="match status" value="2"/>
</dbReference>
<keyword evidence="6" id="KW-0503">Monooxygenase</keyword>
<dbReference type="PRINTS" id="PR00385">
    <property type="entry name" value="P450"/>
</dbReference>
<dbReference type="Pfam" id="PF00067">
    <property type="entry name" value="p450"/>
    <property type="match status" value="2"/>
</dbReference>
<dbReference type="GO" id="GO:0020037">
    <property type="term" value="F:heme binding"/>
    <property type="evidence" value="ECO:0007669"/>
    <property type="project" value="InterPro"/>
</dbReference>
<dbReference type="CDD" id="cd20617">
    <property type="entry name" value="CYP1_2-like"/>
    <property type="match status" value="1"/>
</dbReference>
<evidence type="ECO:0000256" key="6">
    <source>
        <dbReference type="ARBA" id="ARBA00023033"/>
    </source>
</evidence>
<protein>
    <submittedName>
        <fullName evidence="7">Cytochrome P450</fullName>
    </submittedName>
</protein>
<dbReference type="EnsemblMetazoa" id="PPA04217.1">
    <property type="protein sequence ID" value="PPA04217.1"/>
    <property type="gene ID" value="WBGene00093771"/>
</dbReference>
<accession>A0A2A6BDV9</accession>
<comment type="similarity">
    <text evidence="2">Belongs to the cytochrome P450 family.</text>
</comment>
<evidence type="ECO:0000256" key="1">
    <source>
        <dbReference type="ARBA" id="ARBA00001971"/>
    </source>
</evidence>
<dbReference type="PANTHER" id="PTHR24284">
    <property type="entry name" value="CYTOCHROME P450 FAMILY"/>
    <property type="match status" value="1"/>
</dbReference>
<dbReference type="InterPro" id="IPR036396">
    <property type="entry name" value="Cyt_P450_sf"/>
</dbReference>
<evidence type="ECO:0000313" key="8">
    <source>
        <dbReference type="Proteomes" id="UP000005239"/>
    </source>
</evidence>
<keyword evidence="8" id="KW-1185">Reference proteome</keyword>
<dbReference type="PANTHER" id="PTHR24284:SF1">
    <property type="entry name" value="CYTOCHROME P450 FAMILY"/>
    <property type="match status" value="1"/>
</dbReference>
<dbReference type="Pfam" id="PF04870">
    <property type="entry name" value="Moulting_cycle"/>
    <property type="match status" value="1"/>
</dbReference>
<accession>A0A8R1U5T1</accession>
<reference evidence="7" key="2">
    <citation type="submission" date="2022-06" db="UniProtKB">
        <authorList>
            <consortium name="EnsemblMetazoa"/>
        </authorList>
    </citation>
    <scope>IDENTIFICATION</scope>
    <source>
        <strain evidence="7">PS312</strain>
    </source>
</reference>
<dbReference type="GO" id="GO:0004497">
    <property type="term" value="F:monooxygenase activity"/>
    <property type="evidence" value="ECO:0007669"/>
    <property type="project" value="UniProtKB-KW"/>
</dbReference>
<keyword evidence="5" id="KW-0408">Iron</keyword>
<dbReference type="PRINTS" id="PR00463">
    <property type="entry name" value="EP450I"/>
</dbReference>
<keyword evidence="4" id="KW-0560">Oxidoreductase</keyword>
<evidence type="ECO:0000256" key="4">
    <source>
        <dbReference type="ARBA" id="ARBA00023002"/>
    </source>
</evidence>
<dbReference type="InterPro" id="IPR001128">
    <property type="entry name" value="Cyt_P450"/>
</dbReference>
<dbReference type="Proteomes" id="UP000005239">
    <property type="component" value="Unassembled WGS sequence"/>
</dbReference>
<evidence type="ECO:0000256" key="2">
    <source>
        <dbReference type="ARBA" id="ARBA00010617"/>
    </source>
</evidence>
<dbReference type="Gene3D" id="1.10.630.10">
    <property type="entry name" value="Cytochrome P450"/>
    <property type="match status" value="2"/>
</dbReference>
<dbReference type="GO" id="GO:0005506">
    <property type="term" value="F:iron ion binding"/>
    <property type="evidence" value="ECO:0007669"/>
    <property type="project" value="InterPro"/>
</dbReference>
<sequence length="1506" mass="173700">MILYLLAFILFTYIVLFYRNVRKYPKGPFPLPLIGNLYHLSPEFLHEKVHEIGKEYDGCFTLFLPRPIVMFTTFDTIKESLVISDNFSGRSHLPPETLLQMNDQTGVLISDGDVWRAQRRTSLRILRDLGLGRNLMEAQVNRSIDEMLRQITAKNDGVSPFNMNLPIQLCIGNVMNETLFGFHFEYDDTERFEYFNGCVTKHLQMVKDNFYVLVVQAFPWAKNIPFIGERGFKIPFENVSKEVNKIVDHYHMDHEPTNFVESYLLEMQKNEDLDMENLHAIVVDFWMAGMETTSTSLKWALLHLMKNPEKQEKMRSELLAVVGKDRRIQMTDKPKLPYFVAAIAELQRVANMLSFVFFHRCTEDSIIGNKFIPKDTLTFPQIFSVLKDDPIFENPEEFRPERFLEADEKTVNKKATERMIAFGMGKRQCVGEGLAKTEIFLVLGTLLLNYRFEPVGPIDLSPIFGSVLNPRPSIRRKEREKARTVRSLRSQMILLLVFIGVLTYIVLYYQYVRKYPKGPLPLPLIGNLYHLKPDGLHEYLHEIGKEYGHCFTLFLPRPIVVFTDFSTIKEALVTQGDNFAGRSHLPPETYLQKTLQTGVLISDGEVWREQRRTSLRIMRELGLGKNLMEAQVNRSIDELLDQLKTTNDGVKPFDMNTPLQLCVGNIINETLFGYHFKYTDTERFQFFINCVNKHLQNIRDNFWVMLIMAWPWAKHLPVIGEKGYKDPIQNISKYQDFIEEEVNKIAKSFDTDQEPTNFIQSYLVEMKKNPELDLVNLYAIVVDFWLAGMETTSTTLRWALLLLMKNNHVQEKMREELLSVVGKDRRIEMGDKPNLPYFNAAMAEIQRTANMVPFLGFHRCTDDSVIGGKLIPKDTLTMPQIFSVLKDDEVFENPTEFLPERFLEDDGKTASKKQLERFIAFGMGKRQCVGEGLARMELFLVLGCLLLNYRFEKTEPIDMKPIFSAVLVPRPYKRRNLTDLIEKLRIGKESFNSAKSLHYMWHTHSVKALLVQVSKGIVPLLDKVTTTESTKFIEENKNRVEDSKRFSLTLLIKIRMISYSRGHLENPKEGLERVSVHRRVKRSEYRLIPKGYKQVNRYIKRVTNAPNLIDPNGSSVQRFTKSVSKLFRNEAVDGSIPRWADTYKRLLKIKRDMEIRERDPTARMYDSPVDELVFNKMLSPRFAPVLPDKYEGRGLLSPSVLAFYKDDGEDQIVPIPSLLESTGMERKDRDSLLEMIMEISGARETVEEASKVLQHMNLLGLEGEFVEVTKRIQKVFNDMANTFTRRQKDEIEKRKFTFLEKDQLKEVYSKQGLQGEHHEDFDLDIYDKLSYEEREETLWKRIELIAANKTIQTRSKRQIPNVLSVLQPTVLSPYMFSPVYGFTLLGPAVLSPSLFSPLLLNPALLSPYVFSPGVGMPFILSPYFLSPYVFSPLVMAPFILNPYVLAPNVFNPYVLSPLILSPLLICPDVFSPMVLGGAILSPGVASPSVFSKSTMMATVLSPSFLS</sequence>
<dbReference type="InterPro" id="IPR006954">
    <property type="entry name" value="Mlt-10-like"/>
</dbReference>
<gene>
    <name evidence="7" type="primary">WBGene00093771</name>
</gene>
<name>A0A2A6BDV9_PRIPA</name>
<dbReference type="OrthoDB" id="1055148at2759"/>
<evidence type="ECO:0000256" key="3">
    <source>
        <dbReference type="ARBA" id="ARBA00022723"/>
    </source>
</evidence>
<keyword evidence="3" id="KW-0479">Metal-binding</keyword>
<reference evidence="8" key="1">
    <citation type="journal article" date="2008" name="Nat. Genet.">
        <title>The Pristionchus pacificus genome provides a unique perspective on nematode lifestyle and parasitism.</title>
        <authorList>
            <person name="Dieterich C."/>
            <person name="Clifton S.W."/>
            <person name="Schuster L.N."/>
            <person name="Chinwalla A."/>
            <person name="Delehaunty K."/>
            <person name="Dinkelacker I."/>
            <person name="Fulton L."/>
            <person name="Fulton R."/>
            <person name="Godfrey J."/>
            <person name="Minx P."/>
            <person name="Mitreva M."/>
            <person name="Roeseler W."/>
            <person name="Tian H."/>
            <person name="Witte H."/>
            <person name="Yang S.P."/>
            <person name="Wilson R.K."/>
            <person name="Sommer R.J."/>
        </authorList>
    </citation>
    <scope>NUCLEOTIDE SEQUENCE [LARGE SCALE GENOMIC DNA]</scope>
    <source>
        <strain evidence="8">PS312</strain>
    </source>
</reference>
<dbReference type="PROSITE" id="PS00086">
    <property type="entry name" value="CYTOCHROME_P450"/>
    <property type="match status" value="2"/>
</dbReference>
<proteinExistence type="inferred from homology"/>
<evidence type="ECO:0000313" key="7">
    <source>
        <dbReference type="EnsemblMetazoa" id="PPA04217.1"/>
    </source>
</evidence>
<dbReference type="InterPro" id="IPR017972">
    <property type="entry name" value="Cyt_P450_CS"/>
</dbReference>